<reference evidence="7" key="1">
    <citation type="journal article" date="2023" name="Mol. Phylogenet. Evol.">
        <title>Genome-scale phylogeny and comparative genomics of the fungal order Sordariales.</title>
        <authorList>
            <person name="Hensen N."/>
            <person name="Bonometti L."/>
            <person name="Westerberg I."/>
            <person name="Brannstrom I.O."/>
            <person name="Guillou S."/>
            <person name="Cros-Aarteil S."/>
            <person name="Calhoun S."/>
            <person name="Haridas S."/>
            <person name="Kuo A."/>
            <person name="Mondo S."/>
            <person name="Pangilinan J."/>
            <person name="Riley R."/>
            <person name="LaButti K."/>
            <person name="Andreopoulos B."/>
            <person name="Lipzen A."/>
            <person name="Chen C."/>
            <person name="Yan M."/>
            <person name="Daum C."/>
            <person name="Ng V."/>
            <person name="Clum A."/>
            <person name="Steindorff A."/>
            <person name="Ohm R.A."/>
            <person name="Martin F."/>
            <person name="Silar P."/>
            <person name="Natvig D.O."/>
            <person name="Lalanne C."/>
            <person name="Gautier V."/>
            <person name="Ament-Velasquez S.L."/>
            <person name="Kruys A."/>
            <person name="Hutchinson M.I."/>
            <person name="Powell A.J."/>
            <person name="Barry K."/>
            <person name="Miller A.N."/>
            <person name="Grigoriev I.V."/>
            <person name="Debuchy R."/>
            <person name="Gladieux P."/>
            <person name="Hiltunen Thoren M."/>
            <person name="Johannesson H."/>
        </authorList>
    </citation>
    <scope>NUCLEOTIDE SEQUENCE [LARGE SCALE GENOMIC DNA]</scope>
    <source>
        <strain evidence="7">CBS 284.82</strain>
    </source>
</reference>
<dbReference type="Pfam" id="PF00069">
    <property type="entry name" value="Pkinase"/>
    <property type="match status" value="1"/>
</dbReference>
<evidence type="ECO:0000313" key="7">
    <source>
        <dbReference type="Proteomes" id="UP001303115"/>
    </source>
</evidence>
<dbReference type="GO" id="GO:0005524">
    <property type="term" value="F:ATP binding"/>
    <property type="evidence" value="ECO:0007669"/>
    <property type="project" value="InterPro"/>
</dbReference>
<dbReference type="SUPFAM" id="SSF50978">
    <property type="entry name" value="WD40 repeat-like"/>
    <property type="match status" value="1"/>
</dbReference>
<dbReference type="SMART" id="SM00220">
    <property type="entry name" value="S_TKc"/>
    <property type="match status" value="1"/>
</dbReference>
<dbReference type="SUPFAM" id="SSF56112">
    <property type="entry name" value="Protein kinase-like (PK-like)"/>
    <property type="match status" value="1"/>
</dbReference>
<sequence>MPTISLPDLVIDSKLETVVQHDCVRHTFRRRGRAGQDWKVEVAETWTRERRLGRGTYGTVWLEECQEPASNHGPRVRAVKEIGIAAGSKVVDCSRELLAIAKFSAPKYIPCFVQSYGWFETPEAIYITMEYLEHGDLLKHLVQPLPEDEARTIGRQVLEGLKFMHENGFVHRDLKPQNILVVSPGPAWRVQISDFGISRRLEEGTTVTMRQGTLGFMAPELLGFIRAGSSPYAVDMWSLGALLFFVLTQTVFMKDLHRLRDFANGVLATADAETKALGGLGVSNQCSEFLLCLLAPSPDDRPSSQAAAENTWLAISSAGIHRGIPSYGANESARTAVLGTVLTTEFSTQASAAWSSTAGNARTAILETVSAPEPSIDASAASSSTEVTAGPQLDSLPSPSTPPNSIADPVIFWEAKPGTKVSRLLASASEDRTVRIWDLGTGQCRETLGAYHKPSAAVHAVSVTFFRPDMLMWASEKGVTLWDLKNGASEQWLGSFSNTKSRLSPIFSPNSQKLAHLQNKTFFRPVMTSNAVHIYDLVLHRPAWVLKGHLDRISSMAFSPNSRGFASGSYDRAVKIWNLTTGQCAQTLEGHVGPVIAVAFSPDGRLIVSASADGTIKIWSLAEGRCRHTLHDNSRGPPMVLDKFLAFSHDSRLLVSVSSTNITIWDPVTVQSLQTFEHHIRRVRLDSIALSADLSTLALPRWDDTIVIWDLTRGKRLGELKGHTGTIHSVAFSWDTR</sequence>
<dbReference type="PROSITE" id="PS50294">
    <property type="entry name" value="WD_REPEATS_REGION"/>
    <property type="match status" value="2"/>
</dbReference>
<organism evidence="6 7">
    <name type="scientific">Parachaetomium inaequale</name>
    <dbReference type="NCBI Taxonomy" id="2588326"/>
    <lineage>
        <taxon>Eukaryota</taxon>
        <taxon>Fungi</taxon>
        <taxon>Dikarya</taxon>
        <taxon>Ascomycota</taxon>
        <taxon>Pezizomycotina</taxon>
        <taxon>Sordariomycetes</taxon>
        <taxon>Sordariomycetidae</taxon>
        <taxon>Sordariales</taxon>
        <taxon>Chaetomiaceae</taxon>
        <taxon>Parachaetomium</taxon>
    </lineage>
</organism>
<comment type="caution">
    <text evidence="6">The sequence shown here is derived from an EMBL/GenBank/DDBJ whole genome shotgun (WGS) entry which is preliminary data.</text>
</comment>
<dbReference type="Proteomes" id="UP001303115">
    <property type="component" value="Unassembled WGS sequence"/>
</dbReference>
<dbReference type="EMBL" id="MU854392">
    <property type="protein sequence ID" value="KAK4039788.1"/>
    <property type="molecule type" value="Genomic_DNA"/>
</dbReference>
<protein>
    <submittedName>
        <fullName evidence="6">Kinase-like domain-containing protein</fullName>
    </submittedName>
</protein>
<dbReference type="InterPro" id="IPR001680">
    <property type="entry name" value="WD40_rpt"/>
</dbReference>
<dbReference type="InterPro" id="IPR011047">
    <property type="entry name" value="Quinoprotein_ADH-like_sf"/>
</dbReference>
<dbReference type="InterPro" id="IPR015943">
    <property type="entry name" value="WD40/YVTN_repeat-like_dom_sf"/>
</dbReference>
<dbReference type="Gene3D" id="1.10.510.10">
    <property type="entry name" value="Transferase(Phosphotransferase) domain 1"/>
    <property type="match status" value="1"/>
</dbReference>
<evidence type="ECO:0000259" key="5">
    <source>
        <dbReference type="PROSITE" id="PS50011"/>
    </source>
</evidence>
<dbReference type="GO" id="GO:0004672">
    <property type="term" value="F:protein kinase activity"/>
    <property type="evidence" value="ECO:0007669"/>
    <property type="project" value="InterPro"/>
</dbReference>
<dbReference type="InterPro" id="IPR011009">
    <property type="entry name" value="Kinase-like_dom_sf"/>
</dbReference>
<keyword evidence="1 3" id="KW-0853">WD repeat</keyword>
<dbReference type="PROSITE" id="PS00678">
    <property type="entry name" value="WD_REPEATS_1"/>
    <property type="match status" value="1"/>
</dbReference>
<gene>
    <name evidence="6" type="ORF">C8A01DRAFT_36239</name>
</gene>
<dbReference type="CDD" id="cd14014">
    <property type="entry name" value="STKc_PknB_like"/>
    <property type="match status" value="1"/>
</dbReference>
<feature type="repeat" description="WD" evidence="3">
    <location>
        <begin position="588"/>
        <end position="629"/>
    </location>
</feature>
<dbReference type="PRINTS" id="PR00320">
    <property type="entry name" value="GPROTEINBRPT"/>
</dbReference>
<dbReference type="Gene3D" id="2.130.10.10">
    <property type="entry name" value="YVTN repeat-like/Quinoprotein amine dehydrogenase"/>
    <property type="match status" value="3"/>
</dbReference>
<dbReference type="SMART" id="SM00320">
    <property type="entry name" value="WD40"/>
    <property type="match status" value="6"/>
</dbReference>
<dbReference type="PROSITE" id="PS50082">
    <property type="entry name" value="WD_REPEATS_2"/>
    <property type="match status" value="3"/>
</dbReference>
<proteinExistence type="predicted"/>
<evidence type="ECO:0000256" key="4">
    <source>
        <dbReference type="SAM" id="MobiDB-lite"/>
    </source>
</evidence>
<dbReference type="PROSITE" id="PS50011">
    <property type="entry name" value="PROTEIN_KINASE_DOM"/>
    <property type="match status" value="1"/>
</dbReference>
<evidence type="ECO:0000256" key="1">
    <source>
        <dbReference type="ARBA" id="ARBA00022574"/>
    </source>
</evidence>
<accession>A0AAN6SRX0</accession>
<evidence type="ECO:0000313" key="6">
    <source>
        <dbReference type="EMBL" id="KAK4039788.1"/>
    </source>
</evidence>
<feature type="domain" description="Protein kinase" evidence="5">
    <location>
        <begin position="46"/>
        <end position="313"/>
    </location>
</feature>
<feature type="repeat" description="WD" evidence="3">
    <location>
        <begin position="546"/>
        <end position="587"/>
    </location>
</feature>
<dbReference type="PANTHER" id="PTHR19848:SF8">
    <property type="entry name" value="F-BOX AND WD REPEAT DOMAIN CONTAINING 7"/>
    <property type="match status" value="1"/>
</dbReference>
<dbReference type="PROSITE" id="PS00108">
    <property type="entry name" value="PROTEIN_KINASE_ST"/>
    <property type="match status" value="1"/>
</dbReference>
<keyword evidence="7" id="KW-1185">Reference proteome</keyword>
<dbReference type="InterPro" id="IPR008271">
    <property type="entry name" value="Ser/Thr_kinase_AS"/>
</dbReference>
<dbReference type="InterPro" id="IPR019775">
    <property type="entry name" value="WD40_repeat_CS"/>
</dbReference>
<dbReference type="CDD" id="cd00200">
    <property type="entry name" value="WD40"/>
    <property type="match status" value="1"/>
</dbReference>
<evidence type="ECO:0000256" key="2">
    <source>
        <dbReference type="ARBA" id="ARBA00022737"/>
    </source>
</evidence>
<dbReference type="InterPro" id="IPR036322">
    <property type="entry name" value="WD40_repeat_dom_sf"/>
</dbReference>
<feature type="region of interest" description="Disordered" evidence="4">
    <location>
        <begin position="376"/>
        <end position="403"/>
    </location>
</feature>
<keyword evidence="2" id="KW-0677">Repeat</keyword>
<dbReference type="InterPro" id="IPR000719">
    <property type="entry name" value="Prot_kinase_dom"/>
</dbReference>
<name>A0AAN6SRX0_9PEZI</name>
<dbReference type="InterPro" id="IPR020472">
    <property type="entry name" value="WD40_PAC1"/>
</dbReference>
<dbReference type="SUPFAM" id="SSF50998">
    <property type="entry name" value="Quinoprotein alcohol dehydrogenase-like"/>
    <property type="match status" value="1"/>
</dbReference>
<feature type="repeat" description="WD" evidence="3">
    <location>
        <begin position="422"/>
        <end position="447"/>
    </location>
</feature>
<keyword evidence="6" id="KW-0808">Transferase</keyword>
<keyword evidence="6" id="KW-0418">Kinase</keyword>
<dbReference type="AlphaFoldDB" id="A0AAN6SRX0"/>
<dbReference type="Pfam" id="PF00400">
    <property type="entry name" value="WD40"/>
    <property type="match status" value="3"/>
</dbReference>
<dbReference type="PANTHER" id="PTHR19848">
    <property type="entry name" value="WD40 REPEAT PROTEIN"/>
    <property type="match status" value="1"/>
</dbReference>
<evidence type="ECO:0000256" key="3">
    <source>
        <dbReference type="PROSITE-ProRule" id="PRU00221"/>
    </source>
</evidence>